<evidence type="ECO:0000256" key="1">
    <source>
        <dbReference type="SAM" id="MobiDB-lite"/>
    </source>
</evidence>
<sequence length="72" mass="7634">MKSVCPRPGSVGRGKRPGRAGCTELALSISNNSEAPPRAGSVRSDLPKTIFGEVKEMGELADDRLEAYPTFA</sequence>
<evidence type="ECO:0000313" key="2">
    <source>
        <dbReference type="EMBL" id="GAA4470507.1"/>
    </source>
</evidence>
<dbReference type="Proteomes" id="UP001500840">
    <property type="component" value="Unassembled WGS sequence"/>
</dbReference>
<organism evidence="2 3">
    <name type="scientific">Novipirellula rosea</name>
    <dbReference type="NCBI Taxonomy" id="1031540"/>
    <lineage>
        <taxon>Bacteria</taxon>
        <taxon>Pseudomonadati</taxon>
        <taxon>Planctomycetota</taxon>
        <taxon>Planctomycetia</taxon>
        <taxon>Pirellulales</taxon>
        <taxon>Pirellulaceae</taxon>
        <taxon>Novipirellula</taxon>
    </lineage>
</organism>
<accession>A0ABP8NTA3</accession>
<proteinExistence type="predicted"/>
<reference evidence="3" key="1">
    <citation type="journal article" date="2019" name="Int. J. Syst. Evol. Microbiol.">
        <title>The Global Catalogue of Microorganisms (GCM) 10K type strain sequencing project: providing services to taxonomists for standard genome sequencing and annotation.</title>
        <authorList>
            <consortium name="The Broad Institute Genomics Platform"/>
            <consortium name="The Broad Institute Genome Sequencing Center for Infectious Disease"/>
            <person name="Wu L."/>
            <person name="Ma J."/>
        </authorList>
    </citation>
    <scope>NUCLEOTIDE SEQUENCE [LARGE SCALE GENOMIC DNA]</scope>
    <source>
        <strain evidence="3">JCM 17759</strain>
    </source>
</reference>
<evidence type="ECO:0000313" key="3">
    <source>
        <dbReference type="Proteomes" id="UP001500840"/>
    </source>
</evidence>
<dbReference type="EMBL" id="BAABGA010000112">
    <property type="protein sequence ID" value="GAA4470507.1"/>
    <property type="molecule type" value="Genomic_DNA"/>
</dbReference>
<protein>
    <submittedName>
        <fullName evidence="2">Uncharacterized protein</fullName>
    </submittedName>
</protein>
<gene>
    <name evidence="2" type="ORF">GCM10023156_63850</name>
</gene>
<comment type="caution">
    <text evidence="2">The sequence shown here is derived from an EMBL/GenBank/DDBJ whole genome shotgun (WGS) entry which is preliminary data.</text>
</comment>
<feature type="region of interest" description="Disordered" evidence="1">
    <location>
        <begin position="1"/>
        <end position="20"/>
    </location>
</feature>
<name>A0ABP8NTA3_9BACT</name>
<keyword evidence="3" id="KW-1185">Reference proteome</keyword>